<proteinExistence type="predicted"/>
<sequence>MDYDITKYDRPSVAADIVVFTVRKGDSESYRHLAKPVLSVLLVKRTEEPFVDMPSLPGGFCCREETIEETAFRKLKEKTGIDCPPISLLCNLSRFGRDPRGWIISCCYWTVIEHTKAVIDKNAQWYEISLKEENGRHTLVLTDDSGREYVSEVRINNPNELYNQSAEAEIPKNSLAFDHAEIIVNALLKLRSSLEKPYAAFRLLPDKFTLTDLQQVYEAILDRKLIMANFRRKIAPYVEGTGDMEGGAGHRPSKLFTKKTAASDNTAEL</sequence>
<organism evidence="3 4">
    <name type="scientific">Ruminococcus flavefaciens</name>
    <dbReference type="NCBI Taxonomy" id="1265"/>
    <lineage>
        <taxon>Bacteria</taxon>
        <taxon>Bacillati</taxon>
        <taxon>Bacillota</taxon>
        <taxon>Clostridia</taxon>
        <taxon>Eubacteriales</taxon>
        <taxon>Oscillospiraceae</taxon>
        <taxon>Ruminococcus</taxon>
    </lineage>
</organism>
<dbReference type="PANTHER" id="PTHR43736:SF4">
    <property type="entry name" value="SLR1690 PROTEIN"/>
    <property type="match status" value="1"/>
</dbReference>
<dbReference type="InterPro" id="IPR015797">
    <property type="entry name" value="NUDIX_hydrolase-like_dom_sf"/>
</dbReference>
<dbReference type="InterPro" id="IPR036390">
    <property type="entry name" value="WH_DNA-bd_sf"/>
</dbReference>
<dbReference type="Pfam" id="PF21906">
    <property type="entry name" value="WHD_NrtR"/>
    <property type="match status" value="1"/>
</dbReference>
<accession>A0A1K1PDT9</accession>
<evidence type="ECO:0000313" key="4">
    <source>
        <dbReference type="Proteomes" id="UP000183461"/>
    </source>
</evidence>
<dbReference type="Proteomes" id="UP000183461">
    <property type="component" value="Unassembled WGS sequence"/>
</dbReference>
<dbReference type="AlphaFoldDB" id="A0A1K1PDT9"/>
<dbReference type="InterPro" id="IPR054105">
    <property type="entry name" value="WHD_NrtR"/>
</dbReference>
<evidence type="ECO:0000259" key="2">
    <source>
        <dbReference type="PROSITE" id="PS51462"/>
    </source>
</evidence>
<dbReference type="InterPro" id="IPR000086">
    <property type="entry name" value="NUDIX_hydrolase_dom"/>
</dbReference>
<dbReference type="PANTHER" id="PTHR43736">
    <property type="entry name" value="ADP-RIBOSE PYROPHOSPHATASE"/>
    <property type="match status" value="1"/>
</dbReference>
<dbReference type="Pfam" id="PF00293">
    <property type="entry name" value="NUDIX"/>
    <property type="match status" value="1"/>
</dbReference>
<dbReference type="InterPro" id="IPR036388">
    <property type="entry name" value="WH-like_DNA-bd_sf"/>
</dbReference>
<name>A0A1K1PDT9_RUMFL</name>
<dbReference type="PROSITE" id="PS51462">
    <property type="entry name" value="NUDIX"/>
    <property type="match status" value="1"/>
</dbReference>
<protein>
    <submittedName>
        <fullName evidence="3">NUDIX domain-containing protein</fullName>
    </submittedName>
</protein>
<dbReference type="SUPFAM" id="SSF46785">
    <property type="entry name" value="Winged helix' DNA-binding domain"/>
    <property type="match status" value="1"/>
</dbReference>
<dbReference type="EMBL" id="FPIP01000008">
    <property type="protein sequence ID" value="SFW45936.1"/>
    <property type="molecule type" value="Genomic_DNA"/>
</dbReference>
<dbReference type="Gene3D" id="1.10.10.10">
    <property type="entry name" value="Winged helix-like DNA-binding domain superfamily/Winged helix DNA-binding domain"/>
    <property type="match status" value="1"/>
</dbReference>
<dbReference type="SUPFAM" id="SSF55811">
    <property type="entry name" value="Nudix"/>
    <property type="match status" value="1"/>
</dbReference>
<dbReference type="CDD" id="cd18873">
    <property type="entry name" value="NUDIX_NadM_like"/>
    <property type="match status" value="1"/>
</dbReference>
<evidence type="ECO:0000313" key="3">
    <source>
        <dbReference type="EMBL" id="SFW45936.1"/>
    </source>
</evidence>
<gene>
    <name evidence="3" type="ORF">SAMN02910280_2707</name>
</gene>
<feature type="compositionally biased region" description="Polar residues" evidence="1">
    <location>
        <begin position="260"/>
        <end position="269"/>
    </location>
</feature>
<evidence type="ECO:0000256" key="1">
    <source>
        <dbReference type="SAM" id="MobiDB-lite"/>
    </source>
</evidence>
<feature type="domain" description="Nudix hydrolase" evidence="2">
    <location>
        <begin position="10"/>
        <end position="178"/>
    </location>
</feature>
<dbReference type="Gene3D" id="3.90.79.10">
    <property type="entry name" value="Nucleoside Triphosphate Pyrophosphohydrolase"/>
    <property type="match status" value="1"/>
</dbReference>
<reference evidence="4" key="1">
    <citation type="submission" date="2016-11" db="EMBL/GenBank/DDBJ databases">
        <authorList>
            <person name="Varghese N."/>
            <person name="Submissions S."/>
        </authorList>
    </citation>
    <scope>NUCLEOTIDE SEQUENCE [LARGE SCALE GENOMIC DNA]</scope>
    <source>
        <strain evidence="4">YL228</strain>
    </source>
</reference>
<feature type="region of interest" description="Disordered" evidence="1">
    <location>
        <begin position="242"/>
        <end position="269"/>
    </location>
</feature>
<dbReference type="RefSeq" id="WP_072300908.1">
    <property type="nucleotide sequence ID" value="NZ_FPIP01000008.1"/>
</dbReference>